<reference evidence="12" key="2">
    <citation type="submission" date="2020-09" db="EMBL/GenBank/DDBJ databases">
        <authorList>
            <person name="Sun Q."/>
            <person name="Zhou Y."/>
        </authorList>
    </citation>
    <scope>NUCLEOTIDE SEQUENCE</scope>
    <source>
        <strain evidence="12">CGMCC 1.15448</strain>
    </source>
</reference>
<feature type="transmembrane region" description="Helical" evidence="9">
    <location>
        <begin position="90"/>
        <end position="112"/>
    </location>
</feature>
<dbReference type="GO" id="GO:0015421">
    <property type="term" value="F:ABC-type oligopeptide transporter activity"/>
    <property type="evidence" value="ECO:0007669"/>
    <property type="project" value="TreeGrafter"/>
</dbReference>
<feature type="domain" description="ABC transporter" evidence="10">
    <location>
        <begin position="379"/>
        <end position="614"/>
    </location>
</feature>
<dbReference type="Pfam" id="PF00664">
    <property type="entry name" value="ABC_membrane"/>
    <property type="match status" value="1"/>
</dbReference>
<evidence type="ECO:0000256" key="8">
    <source>
        <dbReference type="ARBA" id="ARBA00023136"/>
    </source>
</evidence>
<protein>
    <submittedName>
        <fullName evidence="12">Putative ABC transporter ATP-binding protein</fullName>
    </submittedName>
</protein>
<feature type="transmembrane region" description="Helical" evidence="9">
    <location>
        <begin position="38"/>
        <end position="59"/>
    </location>
</feature>
<feature type="transmembrane region" description="Helical" evidence="9">
    <location>
        <begin position="171"/>
        <end position="191"/>
    </location>
</feature>
<feature type="transmembrane region" description="Helical" evidence="9">
    <location>
        <begin position="306"/>
        <end position="323"/>
    </location>
</feature>
<dbReference type="GO" id="GO:0005524">
    <property type="term" value="F:ATP binding"/>
    <property type="evidence" value="ECO:0007669"/>
    <property type="project" value="UniProtKB-KW"/>
</dbReference>
<sequence length="614" mass="67732">MSSQNYNLNSLTGGQPKSKTLPALRKLVGLLPEQRGKLILAFVTMVIYAILSMVPPVLIGFTINKVLLHKAAATSLDIFGWHVLQGSGYGLVLTVCACLLVIYLVNLAAVYLRTIFMGGFGQHLLFTLRNAIFNKLQELPVAFFARNKAGDLISRINNDTDKLNQFFSQSLMQFVSSIFILTGAGIALVWLNWRLGLATLAPAALMWIYTKLLSPWVKKKNAVALKATGAMSAEIQESLGNFKVVVAFNRRDYFRQRFDAANKHNYSSAIKAGIANNIFTPVYGLLASMGQMIVLLYGVYLVSTGHLEVGFLVSFILYVSYFYDPLRQLAALWASFQVAIAGWDRISQILSLESDLVTLPVTAAASGNGISGNGSTVVLEFKDVSFRYDGSKDVLRHNSFHMEKGKTYALVGPTGGGKTTTASLIARLYDPTEGVVLLNGRDIRTYTPRERAQKIGFILQEPFLFTGTVRDNILYGNEEYKDYTNEQLEEALHRAGLETLLARFDEGLDTKVLAAGDSISLGQKQLIAFIRAVLRNPELLILDEATANIDTVTEKMLEDILRRLPATTTRVIIAHRLNTIENADEIFFVNSGDITRAGSLDQAVNMLLEGKRVS</sequence>
<evidence type="ECO:0000259" key="10">
    <source>
        <dbReference type="PROSITE" id="PS50893"/>
    </source>
</evidence>
<dbReference type="PROSITE" id="PS50893">
    <property type="entry name" value="ABC_TRANSPORTER_2"/>
    <property type="match status" value="1"/>
</dbReference>
<name>A0A8J2XQ83_9BACT</name>
<evidence type="ECO:0000256" key="1">
    <source>
        <dbReference type="ARBA" id="ARBA00004651"/>
    </source>
</evidence>
<evidence type="ECO:0000313" key="12">
    <source>
        <dbReference type="EMBL" id="GGA84022.1"/>
    </source>
</evidence>
<dbReference type="InterPro" id="IPR003593">
    <property type="entry name" value="AAA+_ATPase"/>
</dbReference>
<dbReference type="InterPro" id="IPR003439">
    <property type="entry name" value="ABC_transporter-like_ATP-bd"/>
</dbReference>
<keyword evidence="13" id="KW-1185">Reference proteome</keyword>
<gene>
    <name evidence="12" type="ORF">GCM10011511_03980</name>
</gene>
<dbReference type="GO" id="GO:0005886">
    <property type="term" value="C:plasma membrane"/>
    <property type="evidence" value="ECO:0007669"/>
    <property type="project" value="UniProtKB-SubCell"/>
</dbReference>
<evidence type="ECO:0000256" key="6">
    <source>
        <dbReference type="ARBA" id="ARBA00022840"/>
    </source>
</evidence>
<comment type="subcellular location">
    <subcellularLocation>
        <location evidence="1">Cell membrane</location>
        <topology evidence="1">Multi-pass membrane protein</topology>
    </subcellularLocation>
</comment>
<keyword evidence="7 9" id="KW-1133">Transmembrane helix</keyword>
<feature type="domain" description="ABC transmembrane type-1" evidence="11">
    <location>
        <begin position="39"/>
        <end position="337"/>
    </location>
</feature>
<keyword evidence="4 9" id="KW-0812">Transmembrane</keyword>
<dbReference type="EMBL" id="BMJC01000001">
    <property type="protein sequence ID" value="GGA84022.1"/>
    <property type="molecule type" value="Genomic_DNA"/>
</dbReference>
<accession>A0A8J2XQ83</accession>
<feature type="transmembrane region" description="Helical" evidence="9">
    <location>
        <begin position="278"/>
        <end position="300"/>
    </location>
</feature>
<dbReference type="Pfam" id="PF00005">
    <property type="entry name" value="ABC_tran"/>
    <property type="match status" value="1"/>
</dbReference>
<dbReference type="SUPFAM" id="SSF90123">
    <property type="entry name" value="ABC transporter transmembrane region"/>
    <property type="match status" value="1"/>
</dbReference>
<dbReference type="SMART" id="SM00382">
    <property type="entry name" value="AAA"/>
    <property type="match status" value="1"/>
</dbReference>
<keyword evidence="8 9" id="KW-0472">Membrane</keyword>
<evidence type="ECO:0000256" key="3">
    <source>
        <dbReference type="ARBA" id="ARBA00022475"/>
    </source>
</evidence>
<dbReference type="SUPFAM" id="SSF52540">
    <property type="entry name" value="P-loop containing nucleoside triphosphate hydrolases"/>
    <property type="match status" value="1"/>
</dbReference>
<dbReference type="FunFam" id="3.40.50.300:FF:000854">
    <property type="entry name" value="Multidrug ABC transporter ATP-binding protein"/>
    <property type="match status" value="1"/>
</dbReference>
<dbReference type="Gene3D" id="3.40.50.300">
    <property type="entry name" value="P-loop containing nucleotide triphosphate hydrolases"/>
    <property type="match status" value="1"/>
</dbReference>
<evidence type="ECO:0000256" key="9">
    <source>
        <dbReference type="SAM" id="Phobius"/>
    </source>
</evidence>
<dbReference type="CDD" id="cd18547">
    <property type="entry name" value="ABC_6TM_Tm288_like"/>
    <property type="match status" value="1"/>
</dbReference>
<dbReference type="GO" id="GO:0016887">
    <property type="term" value="F:ATP hydrolysis activity"/>
    <property type="evidence" value="ECO:0007669"/>
    <property type="project" value="InterPro"/>
</dbReference>
<proteinExistence type="predicted"/>
<evidence type="ECO:0000259" key="11">
    <source>
        <dbReference type="PROSITE" id="PS50929"/>
    </source>
</evidence>
<evidence type="ECO:0000256" key="4">
    <source>
        <dbReference type="ARBA" id="ARBA00022692"/>
    </source>
</evidence>
<dbReference type="AlphaFoldDB" id="A0A8J2XQ83"/>
<dbReference type="PANTHER" id="PTHR43394:SF1">
    <property type="entry name" value="ATP-BINDING CASSETTE SUB-FAMILY B MEMBER 10, MITOCHONDRIAL"/>
    <property type="match status" value="1"/>
</dbReference>
<reference evidence="12" key="1">
    <citation type="journal article" date="2014" name="Int. J. Syst. Evol. Microbiol.">
        <title>Complete genome sequence of Corynebacterium casei LMG S-19264T (=DSM 44701T), isolated from a smear-ripened cheese.</title>
        <authorList>
            <consortium name="US DOE Joint Genome Institute (JGI-PGF)"/>
            <person name="Walter F."/>
            <person name="Albersmeier A."/>
            <person name="Kalinowski J."/>
            <person name="Ruckert C."/>
        </authorList>
    </citation>
    <scope>NUCLEOTIDE SEQUENCE</scope>
    <source>
        <strain evidence="12">CGMCC 1.15448</strain>
    </source>
</reference>
<comment type="caution">
    <text evidence="12">The sequence shown here is derived from an EMBL/GenBank/DDBJ whole genome shotgun (WGS) entry which is preliminary data.</text>
</comment>
<keyword evidence="2" id="KW-0813">Transport</keyword>
<dbReference type="InterPro" id="IPR039421">
    <property type="entry name" value="Type_1_exporter"/>
</dbReference>
<dbReference type="PROSITE" id="PS00211">
    <property type="entry name" value="ABC_TRANSPORTER_1"/>
    <property type="match status" value="1"/>
</dbReference>
<organism evidence="12 13">
    <name type="scientific">Puia dinghuensis</name>
    <dbReference type="NCBI Taxonomy" id="1792502"/>
    <lineage>
        <taxon>Bacteria</taxon>
        <taxon>Pseudomonadati</taxon>
        <taxon>Bacteroidota</taxon>
        <taxon>Chitinophagia</taxon>
        <taxon>Chitinophagales</taxon>
        <taxon>Chitinophagaceae</taxon>
        <taxon>Puia</taxon>
    </lineage>
</organism>
<dbReference type="InterPro" id="IPR027417">
    <property type="entry name" value="P-loop_NTPase"/>
</dbReference>
<dbReference type="Gene3D" id="1.20.1560.10">
    <property type="entry name" value="ABC transporter type 1, transmembrane domain"/>
    <property type="match status" value="1"/>
</dbReference>
<evidence type="ECO:0000256" key="7">
    <source>
        <dbReference type="ARBA" id="ARBA00022989"/>
    </source>
</evidence>
<dbReference type="PROSITE" id="PS50929">
    <property type="entry name" value="ABC_TM1F"/>
    <property type="match status" value="1"/>
</dbReference>
<dbReference type="InterPro" id="IPR011527">
    <property type="entry name" value="ABC1_TM_dom"/>
</dbReference>
<keyword evidence="6 12" id="KW-0067">ATP-binding</keyword>
<feature type="transmembrane region" description="Helical" evidence="9">
    <location>
        <begin position="197"/>
        <end position="217"/>
    </location>
</feature>
<dbReference type="InterPro" id="IPR036640">
    <property type="entry name" value="ABC1_TM_sf"/>
</dbReference>
<dbReference type="Proteomes" id="UP000607559">
    <property type="component" value="Unassembled WGS sequence"/>
</dbReference>
<keyword evidence="5" id="KW-0547">Nucleotide-binding</keyword>
<evidence type="ECO:0000256" key="5">
    <source>
        <dbReference type="ARBA" id="ARBA00022741"/>
    </source>
</evidence>
<keyword evidence="3" id="KW-1003">Cell membrane</keyword>
<evidence type="ECO:0000256" key="2">
    <source>
        <dbReference type="ARBA" id="ARBA00022448"/>
    </source>
</evidence>
<dbReference type="PANTHER" id="PTHR43394">
    <property type="entry name" value="ATP-DEPENDENT PERMEASE MDL1, MITOCHONDRIAL"/>
    <property type="match status" value="1"/>
</dbReference>
<evidence type="ECO:0000313" key="13">
    <source>
        <dbReference type="Proteomes" id="UP000607559"/>
    </source>
</evidence>
<dbReference type="InterPro" id="IPR017871">
    <property type="entry name" value="ABC_transporter-like_CS"/>
</dbReference>